<dbReference type="PANTHER" id="PTHR22953">
    <property type="entry name" value="ACID PHOSPHATASE RELATED"/>
    <property type="match status" value="1"/>
</dbReference>
<name>A0A143PW00_LUTPR</name>
<dbReference type="PANTHER" id="PTHR22953:SF153">
    <property type="entry name" value="PURPLE ACID PHOSPHATASE"/>
    <property type="match status" value="1"/>
</dbReference>
<dbReference type="EMBL" id="CP015136">
    <property type="protein sequence ID" value="AMY12004.1"/>
    <property type="molecule type" value="Genomic_DNA"/>
</dbReference>
<evidence type="ECO:0000313" key="5">
    <source>
        <dbReference type="Proteomes" id="UP000076079"/>
    </source>
</evidence>
<evidence type="ECO:0000256" key="1">
    <source>
        <dbReference type="ARBA" id="ARBA00022729"/>
    </source>
</evidence>
<dbReference type="Pfam" id="PF00149">
    <property type="entry name" value="Metallophos"/>
    <property type="match status" value="1"/>
</dbReference>
<feature type="domain" description="Calcineurin-like phosphoesterase" evidence="3">
    <location>
        <begin position="102"/>
        <end position="249"/>
    </location>
</feature>
<dbReference type="SUPFAM" id="SSF56300">
    <property type="entry name" value="Metallo-dependent phosphatases"/>
    <property type="match status" value="1"/>
</dbReference>
<gene>
    <name evidence="4" type="primary">phoA_6</name>
    <name evidence="4" type="ORF">LuPra_05276</name>
</gene>
<dbReference type="GO" id="GO:0004035">
    <property type="term" value="F:alkaline phosphatase activity"/>
    <property type="evidence" value="ECO:0007669"/>
    <property type="project" value="UniProtKB-EC"/>
</dbReference>
<dbReference type="KEGG" id="abac:LuPra_05276"/>
<dbReference type="GO" id="GO:0003993">
    <property type="term" value="F:acid phosphatase activity"/>
    <property type="evidence" value="ECO:0007669"/>
    <property type="project" value="InterPro"/>
</dbReference>
<evidence type="ECO:0000256" key="2">
    <source>
        <dbReference type="SAM" id="MobiDB-lite"/>
    </source>
</evidence>
<dbReference type="STRING" id="1855912.LuPra_05276"/>
<evidence type="ECO:0000259" key="3">
    <source>
        <dbReference type="Pfam" id="PF00149"/>
    </source>
</evidence>
<sequence length="326" mass="34829">MHLPARVTTTTTTLQPLRVAGAVVGLLLAFLGGCDRQVSPLATTVAPTSLGEPVSPASPPSPPTAPPAPLREAVLVGAGDIAECGQQGAVQTAALLDGIPGTVFTAGDNVYMNGAPKEFACYEGSWGRHRSRTYPSPGNHDYGTPDASGYFQYFGERAGPMGQGYYSFEAGAWHVVSLNSSVGWREGSAQLQWLRRDLQLAQARCVAAIMHHPLVSSGPNGDNPWLRDLWRALQEAGTDIVVAAHDHIYERHARINLDGRPDPRGARLFTVGTGGARLYDVGGLRPTTEARAVAWGVIKFVLQPGSYRWEFRSVEGILDSGLDTCD</sequence>
<keyword evidence="4" id="KW-0378">Hydrolase</keyword>
<evidence type="ECO:0000313" key="4">
    <source>
        <dbReference type="EMBL" id="AMY12004.1"/>
    </source>
</evidence>
<dbReference type="EC" id="3.1.3.1" evidence="4"/>
<organism evidence="4 5">
    <name type="scientific">Luteitalea pratensis</name>
    <dbReference type="NCBI Taxonomy" id="1855912"/>
    <lineage>
        <taxon>Bacteria</taxon>
        <taxon>Pseudomonadati</taxon>
        <taxon>Acidobacteriota</taxon>
        <taxon>Vicinamibacteria</taxon>
        <taxon>Vicinamibacterales</taxon>
        <taxon>Vicinamibacteraceae</taxon>
        <taxon>Luteitalea</taxon>
    </lineage>
</organism>
<feature type="compositionally biased region" description="Pro residues" evidence="2">
    <location>
        <begin position="56"/>
        <end position="69"/>
    </location>
</feature>
<dbReference type="Gene3D" id="3.60.21.10">
    <property type="match status" value="1"/>
</dbReference>
<dbReference type="Proteomes" id="UP000076079">
    <property type="component" value="Chromosome"/>
</dbReference>
<keyword evidence="5" id="KW-1185">Reference proteome</keyword>
<dbReference type="PROSITE" id="PS51257">
    <property type="entry name" value="PROKAR_LIPOPROTEIN"/>
    <property type="match status" value="1"/>
</dbReference>
<proteinExistence type="predicted"/>
<dbReference type="AlphaFoldDB" id="A0A143PW00"/>
<dbReference type="InterPro" id="IPR039331">
    <property type="entry name" value="PAPs-like"/>
</dbReference>
<protein>
    <submittedName>
        <fullName evidence="4">Alkaline phosphatase</fullName>
        <ecNumber evidence="4">3.1.3.1</ecNumber>
    </submittedName>
</protein>
<accession>A0A143PW00</accession>
<dbReference type="InterPro" id="IPR004843">
    <property type="entry name" value="Calcineurin-like_PHP"/>
</dbReference>
<feature type="region of interest" description="Disordered" evidence="2">
    <location>
        <begin position="49"/>
        <end position="69"/>
    </location>
</feature>
<keyword evidence="1" id="KW-0732">Signal</keyword>
<reference evidence="4 5" key="1">
    <citation type="journal article" date="2016" name="Genome Announc.">
        <title>First Complete Genome Sequence of a Subdivision 6 Acidobacterium Strain.</title>
        <authorList>
            <person name="Huang S."/>
            <person name="Vieira S."/>
            <person name="Bunk B."/>
            <person name="Riedel T."/>
            <person name="Sproer C."/>
            <person name="Overmann J."/>
        </authorList>
    </citation>
    <scope>NUCLEOTIDE SEQUENCE [LARGE SCALE GENOMIC DNA]</scope>
    <source>
        <strain evidence="5">DSM 100886 HEG_-6_39</strain>
    </source>
</reference>
<reference evidence="5" key="2">
    <citation type="submission" date="2016-04" db="EMBL/GenBank/DDBJ databases">
        <title>First Complete Genome Sequence of a Subdivision 6 Acidobacterium.</title>
        <authorList>
            <person name="Huang S."/>
            <person name="Vieira S."/>
            <person name="Bunk B."/>
            <person name="Riedel T."/>
            <person name="Sproeer C."/>
            <person name="Overmann J."/>
        </authorList>
    </citation>
    <scope>NUCLEOTIDE SEQUENCE [LARGE SCALE GENOMIC DNA]</scope>
    <source>
        <strain evidence="5">DSM 100886 HEG_-6_39</strain>
    </source>
</reference>
<dbReference type="InterPro" id="IPR029052">
    <property type="entry name" value="Metallo-depent_PP-like"/>
</dbReference>